<dbReference type="SUPFAM" id="SSF110857">
    <property type="entry name" value="Gamma-glutamyl cyclotransferase-like"/>
    <property type="match status" value="1"/>
</dbReference>
<keyword evidence="2" id="KW-0808">Transferase</keyword>
<dbReference type="GO" id="GO:0016740">
    <property type="term" value="F:transferase activity"/>
    <property type="evidence" value="ECO:0007669"/>
    <property type="project" value="UniProtKB-KW"/>
</dbReference>
<proteinExistence type="inferred from homology"/>
<evidence type="ECO:0000256" key="3">
    <source>
        <dbReference type="ARBA" id="ARBA00030602"/>
    </source>
</evidence>
<sequence length="145" mass="16757">MTQSPTNTSYPNDPFQEEYYFFYGTLTHPPLLSRILANPHSPDLRPAHITGWPCMMWGDYPALIKSSPNDTITGLAYEVRSIRERERLVQHGTTAYRIEVCTIYFEDGTCTVGKTFVWDGDVDGLREGVFDLRDWLLQEKEFSVR</sequence>
<reference evidence="5" key="1">
    <citation type="submission" date="2022-11" db="EMBL/GenBank/DDBJ databases">
        <authorList>
            <person name="Petersen C."/>
        </authorList>
    </citation>
    <scope>NUCLEOTIDE SEQUENCE</scope>
    <source>
        <strain evidence="5">IBT 29864</strain>
    </source>
</reference>
<dbReference type="OrthoDB" id="3262926at2759"/>
<reference evidence="5" key="2">
    <citation type="journal article" date="2023" name="IMA Fungus">
        <title>Comparative genomic study of the Penicillium genus elucidates a diverse pangenome and 15 lateral gene transfer events.</title>
        <authorList>
            <person name="Petersen C."/>
            <person name="Sorensen T."/>
            <person name="Nielsen M.R."/>
            <person name="Sondergaard T.E."/>
            <person name="Sorensen J.L."/>
            <person name="Fitzpatrick D.A."/>
            <person name="Frisvad J.C."/>
            <person name="Nielsen K.L."/>
        </authorList>
    </citation>
    <scope>NUCLEOTIDE SEQUENCE</scope>
    <source>
        <strain evidence="5">IBT 29864</strain>
    </source>
</reference>
<evidence type="ECO:0000259" key="4">
    <source>
        <dbReference type="Pfam" id="PF06094"/>
    </source>
</evidence>
<dbReference type="PANTHER" id="PTHR31544">
    <property type="entry name" value="AIG2-LIKE PROTEIN D"/>
    <property type="match status" value="1"/>
</dbReference>
<dbReference type="InterPro" id="IPR045038">
    <property type="entry name" value="AIG2-like"/>
</dbReference>
<feature type="domain" description="Gamma-glutamylcyclotransferase AIG2-like" evidence="4">
    <location>
        <begin position="20"/>
        <end position="135"/>
    </location>
</feature>
<dbReference type="EMBL" id="JAPZBS010000008">
    <property type="protein sequence ID" value="KAJ5364803.1"/>
    <property type="molecule type" value="Genomic_DNA"/>
</dbReference>
<comment type="similarity">
    <text evidence="1">Belongs to the gamma-glutamylcyclotransferase family.</text>
</comment>
<dbReference type="InterPro" id="IPR036568">
    <property type="entry name" value="GGCT-like_sf"/>
</dbReference>
<dbReference type="Gene3D" id="3.10.490.10">
    <property type="entry name" value="Gamma-glutamyl cyclotransferase-like"/>
    <property type="match status" value="1"/>
</dbReference>
<evidence type="ECO:0000313" key="6">
    <source>
        <dbReference type="Proteomes" id="UP001147782"/>
    </source>
</evidence>
<gene>
    <name evidence="5" type="ORF">N7496_010516</name>
</gene>
<name>A0A9W9RQZ1_9EURO</name>
<comment type="caution">
    <text evidence="5">The sequence shown here is derived from an EMBL/GenBank/DDBJ whole genome shotgun (WGS) entry which is preliminary data.</text>
</comment>
<dbReference type="PANTHER" id="PTHR31544:SF4">
    <property type="entry name" value="GAMMA-GLUTAMYLCYCLOTRANSFERASE-RELATED"/>
    <property type="match status" value="1"/>
</dbReference>
<accession>A0A9W9RQZ1</accession>
<protein>
    <recommendedName>
        <fullName evidence="3">Putative gamma-glutamylcyclotransferase</fullName>
    </recommendedName>
</protein>
<dbReference type="InterPro" id="IPR013024">
    <property type="entry name" value="GGCT-like"/>
</dbReference>
<dbReference type="AlphaFoldDB" id="A0A9W9RQZ1"/>
<dbReference type="RefSeq" id="XP_056552429.1">
    <property type="nucleotide sequence ID" value="XM_056703429.1"/>
</dbReference>
<evidence type="ECO:0000313" key="5">
    <source>
        <dbReference type="EMBL" id="KAJ5364803.1"/>
    </source>
</evidence>
<keyword evidence="6" id="KW-1185">Reference proteome</keyword>
<dbReference type="Pfam" id="PF06094">
    <property type="entry name" value="GGACT"/>
    <property type="match status" value="1"/>
</dbReference>
<dbReference type="CDD" id="cd06661">
    <property type="entry name" value="GGCT_like"/>
    <property type="match status" value="1"/>
</dbReference>
<evidence type="ECO:0000256" key="1">
    <source>
        <dbReference type="ARBA" id="ARBA00008861"/>
    </source>
</evidence>
<dbReference type="Proteomes" id="UP001147782">
    <property type="component" value="Unassembled WGS sequence"/>
</dbReference>
<evidence type="ECO:0000256" key="2">
    <source>
        <dbReference type="ARBA" id="ARBA00022679"/>
    </source>
</evidence>
<dbReference type="GeneID" id="81442608"/>
<organism evidence="5 6">
    <name type="scientific">Penicillium cataractarum</name>
    <dbReference type="NCBI Taxonomy" id="2100454"/>
    <lineage>
        <taxon>Eukaryota</taxon>
        <taxon>Fungi</taxon>
        <taxon>Dikarya</taxon>
        <taxon>Ascomycota</taxon>
        <taxon>Pezizomycotina</taxon>
        <taxon>Eurotiomycetes</taxon>
        <taxon>Eurotiomycetidae</taxon>
        <taxon>Eurotiales</taxon>
        <taxon>Aspergillaceae</taxon>
        <taxon>Penicillium</taxon>
    </lineage>
</organism>
<dbReference type="InterPro" id="IPR009288">
    <property type="entry name" value="AIG2-like_dom"/>
</dbReference>